<comment type="catalytic activity">
    <reaction evidence="4">
        <text>(R)-pantoate + NADP(+) = 2-dehydropantoate + NADPH + H(+)</text>
        <dbReference type="Rhea" id="RHEA:16233"/>
        <dbReference type="ChEBI" id="CHEBI:11561"/>
        <dbReference type="ChEBI" id="CHEBI:15378"/>
        <dbReference type="ChEBI" id="CHEBI:15980"/>
        <dbReference type="ChEBI" id="CHEBI:57783"/>
        <dbReference type="ChEBI" id="CHEBI:58349"/>
        <dbReference type="EC" id="1.1.1.169"/>
    </reaction>
</comment>
<dbReference type="Gene3D" id="3.40.50.720">
    <property type="entry name" value="NAD(P)-binding Rossmann-like Domain"/>
    <property type="match status" value="1"/>
</dbReference>
<dbReference type="NCBIfam" id="TIGR00745">
    <property type="entry name" value="apbA_panE"/>
    <property type="match status" value="1"/>
</dbReference>
<dbReference type="InterPro" id="IPR013332">
    <property type="entry name" value="KPR_N"/>
</dbReference>
<dbReference type="InterPro" id="IPR013328">
    <property type="entry name" value="6PGD_dom2"/>
</dbReference>
<name>A0ABN2NE96_9PSEU</name>
<dbReference type="SUPFAM" id="SSF51735">
    <property type="entry name" value="NAD(P)-binding Rossmann-fold domains"/>
    <property type="match status" value="1"/>
</dbReference>
<organism evidence="7 8">
    <name type="scientific">Pseudonocardia ailaonensis</name>
    <dbReference type="NCBI Taxonomy" id="367279"/>
    <lineage>
        <taxon>Bacteria</taxon>
        <taxon>Bacillati</taxon>
        <taxon>Actinomycetota</taxon>
        <taxon>Actinomycetes</taxon>
        <taxon>Pseudonocardiales</taxon>
        <taxon>Pseudonocardiaceae</taxon>
        <taxon>Pseudonocardia</taxon>
    </lineage>
</organism>
<evidence type="ECO:0000259" key="6">
    <source>
        <dbReference type="Pfam" id="PF08546"/>
    </source>
</evidence>
<reference evidence="7 8" key="1">
    <citation type="journal article" date="2019" name="Int. J. Syst. Evol. Microbiol.">
        <title>The Global Catalogue of Microorganisms (GCM) 10K type strain sequencing project: providing services to taxonomists for standard genome sequencing and annotation.</title>
        <authorList>
            <consortium name="The Broad Institute Genomics Platform"/>
            <consortium name="The Broad Institute Genome Sequencing Center for Infectious Disease"/>
            <person name="Wu L."/>
            <person name="Ma J."/>
        </authorList>
    </citation>
    <scope>NUCLEOTIDE SEQUENCE [LARGE SCALE GENOMIC DNA]</scope>
    <source>
        <strain evidence="7 8">JCM 16009</strain>
    </source>
</reference>
<dbReference type="RefSeq" id="WP_344421271.1">
    <property type="nucleotide sequence ID" value="NZ_BAAAQK010000018.1"/>
</dbReference>
<keyword evidence="4" id="KW-0566">Pantothenate biosynthesis</keyword>
<comment type="pathway">
    <text evidence="4">Cofactor biosynthesis; (R)-pantothenate biosynthesis; (R)-pantoate from 3-methyl-2-oxobutanoate: step 2/2.</text>
</comment>
<protein>
    <recommendedName>
        <fullName evidence="4">2-dehydropantoate 2-reductase</fullName>
        <ecNumber evidence="4">1.1.1.169</ecNumber>
    </recommendedName>
    <alternativeName>
        <fullName evidence="4">Ketopantoate reductase</fullName>
    </alternativeName>
</protein>
<evidence type="ECO:0000256" key="4">
    <source>
        <dbReference type="RuleBase" id="RU362068"/>
    </source>
</evidence>
<dbReference type="EC" id="1.1.1.169" evidence="4"/>
<proteinExistence type="inferred from homology"/>
<evidence type="ECO:0000313" key="8">
    <source>
        <dbReference type="Proteomes" id="UP001500449"/>
    </source>
</evidence>
<dbReference type="Pfam" id="PF02558">
    <property type="entry name" value="ApbA"/>
    <property type="match status" value="1"/>
</dbReference>
<comment type="similarity">
    <text evidence="1 4">Belongs to the ketopantoate reductase family.</text>
</comment>
<keyword evidence="2 4" id="KW-0521">NADP</keyword>
<dbReference type="Pfam" id="PF08546">
    <property type="entry name" value="ApbA_C"/>
    <property type="match status" value="1"/>
</dbReference>
<evidence type="ECO:0000259" key="5">
    <source>
        <dbReference type="Pfam" id="PF02558"/>
    </source>
</evidence>
<dbReference type="InterPro" id="IPR008927">
    <property type="entry name" value="6-PGluconate_DH-like_C_sf"/>
</dbReference>
<comment type="caution">
    <text evidence="7">The sequence shown here is derived from an EMBL/GenBank/DDBJ whole genome shotgun (WGS) entry which is preliminary data.</text>
</comment>
<evidence type="ECO:0000313" key="7">
    <source>
        <dbReference type="EMBL" id="GAA1862358.1"/>
    </source>
</evidence>
<gene>
    <name evidence="7" type="ORF">GCM10009836_48310</name>
</gene>
<dbReference type="PANTHER" id="PTHR21708">
    <property type="entry name" value="PROBABLE 2-DEHYDROPANTOATE 2-REDUCTASE"/>
    <property type="match status" value="1"/>
</dbReference>
<feature type="domain" description="Ketopantoate reductase C-terminal" evidence="6">
    <location>
        <begin position="182"/>
        <end position="317"/>
    </location>
</feature>
<dbReference type="SUPFAM" id="SSF48179">
    <property type="entry name" value="6-phosphogluconate dehydrogenase C-terminal domain-like"/>
    <property type="match status" value="1"/>
</dbReference>
<dbReference type="Proteomes" id="UP001500449">
    <property type="component" value="Unassembled WGS sequence"/>
</dbReference>
<dbReference type="InterPro" id="IPR003710">
    <property type="entry name" value="ApbA"/>
</dbReference>
<dbReference type="PANTHER" id="PTHR21708:SF26">
    <property type="entry name" value="2-DEHYDROPANTOATE 2-REDUCTASE"/>
    <property type="match status" value="1"/>
</dbReference>
<evidence type="ECO:0000256" key="3">
    <source>
        <dbReference type="ARBA" id="ARBA00023002"/>
    </source>
</evidence>
<dbReference type="InterPro" id="IPR036291">
    <property type="entry name" value="NAD(P)-bd_dom_sf"/>
</dbReference>
<evidence type="ECO:0000256" key="1">
    <source>
        <dbReference type="ARBA" id="ARBA00007870"/>
    </source>
</evidence>
<keyword evidence="3 4" id="KW-0560">Oxidoreductase</keyword>
<dbReference type="EMBL" id="BAAAQK010000018">
    <property type="protein sequence ID" value="GAA1862358.1"/>
    <property type="molecule type" value="Genomic_DNA"/>
</dbReference>
<accession>A0ABN2NE96</accession>
<sequence>MTRIAVLGTGANGGSVGADLARAGLDVTFVEQWPEHVRAIREHGIRIEMPDASEVTRVRAIDLCEVATLRESFDVVLVMVKAYDTRWACELISSVLAPGGVVVGIQNGMTLETIADVVGADRALGAVIEVASTMFDPGVVQRDTPRSQSWFAVGGLTPMAQERAAEVAGLLRHSGTVEVSDDILSSKWMKLVANATELVTSAVLNTTVRAAAEIPGMRELMIEAGNEAVRTGIAAGRTIRPVLGLDAAAVADPEQIATVLLDVVHDTFSIDGQKTTVLQDWLKGRRSEVHQLNGYVATEAERLGLSAPVNRRILDLAVRIEEGSLEAGSHVATLLLETVASSVYAGRDT</sequence>
<dbReference type="InterPro" id="IPR013752">
    <property type="entry name" value="KPA_reductase"/>
</dbReference>
<evidence type="ECO:0000256" key="2">
    <source>
        <dbReference type="ARBA" id="ARBA00022857"/>
    </source>
</evidence>
<comment type="function">
    <text evidence="4">Catalyzes the NADPH-dependent reduction of ketopantoate into pantoic acid.</text>
</comment>
<dbReference type="Gene3D" id="1.10.1040.10">
    <property type="entry name" value="N-(1-d-carboxylethyl)-l-norvaline Dehydrogenase, domain 2"/>
    <property type="match status" value="1"/>
</dbReference>
<dbReference type="InterPro" id="IPR051402">
    <property type="entry name" value="KPR-Related"/>
</dbReference>
<keyword evidence="8" id="KW-1185">Reference proteome</keyword>
<feature type="domain" description="Ketopantoate reductase N-terminal" evidence="5">
    <location>
        <begin position="4"/>
        <end position="144"/>
    </location>
</feature>